<organism evidence="2 3">
    <name type="scientific">Hephaestia caeni</name>
    <dbReference type="NCBI Taxonomy" id="645617"/>
    <lineage>
        <taxon>Bacteria</taxon>
        <taxon>Pseudomonadati</taxon>
        <taxon>Pseudomonadota</taxon>
        <taxon>Alphaproteobacteria</taxon>
        <taxon>Sphingomonadales</taxon>
        <taxon>Sphingomonadaceae</taxon>
        <taxon>Hephaestia</taxon>
    </lineage>
</organism>
<proteinExistence type="predicted"/>
<sequence length="107" mass="11632">MKTRRIIGWGALALIVLLAAGVALYAHLMTPKLQLGVGYGARVACGCRYIEGRPLKSCYKDFEPGMEVIHLADDSKTRTITASVPLVASRKVTFDPVLGCQPEPYKP</sequence>
<keyword evidence="3" id="KW-1185">Reference proteome</keyword>
<keyword evidence="1" id="KW-1133">Transmembrane helix</keyword>
<dbReference type="Proteomes" id="UP000266568">
    <property type="component" value="Unassembled WGS sequence"/>
</dbReference>
<evidence type="ECO:0000313" key="2">
    <source>
        <dbReference type="EMBL" id="RIA43731.1"/>
    </source>
</evidence>
<accession>A0A397PDM5</accession>
<comment type="caution">
    <text evidence="2">The sequence shown here is derived from an EMBL/GenBank/DDBJ whole genome shotgun (WGS) entry which is preliminary data.</text>
</comment>
<dbReference type="RefSeq" id="WP_119035549.1">
    <property type="nucleotide sequence ID" value="NZ_QXDC01000003.1"/>
</dbReference>
<feature type="transmembrane region" description="Helical" evidence="1">
    <location>
        <begin position="6"/>
        <end position="26"/>
    </location>
</feature>
<dbReference type="EMBL" id="QXDC01000003">
    <property type="protein sequence ID" value="RIA43731.1"/>
    <property type="molecule type" value="Genomic_DNA"/>
</dbReference>
<protein>
    <submittedName>
        <fullName evidence="2">Uncharacterized protein</fullName>
    </submittedName>
</protein>
<keyword evidence="1" id="KW-0472">Membrane</keyword>
<name>A0A397PDM5_9SPHN</name>
<keyword evidence="1" id="KW-0812">Transmembrane</keyword>
<evidence type="ECO:0000256" key="1">
    <source>
        <dbReference type="SAM" id="Phobius"/>
    </source>
</evidence>
<evidence type="ECO:0000313" key="3">
    <source>
        <dbReference type="Proteomes" id="UP000266568"/>
    </source>
</evidence>
<gene>
    <name evidence="2" type="ORF">DFR49_1959</name>
</gene>
<dbReference type="OrthoDB" id="7391866at2"/>
<dbReference type="AlphaFoldDB" id="A0A397PDM5"/>
<reference evidence="2 3" key="1">
    <citation type="submission" date="2018-08" db="EMBL/GenBank/DDBJ databases">
        <title>Genomic Encyclopedia of Type Strains, Phase IV (KMG-IV): sequencing the most valuable type-strain genomes for metagenomic binning, comparative biology and taxonomic classification.</title>
        <authorList>
            <person name="Goeker M."/>
        </authorList>
    </citation>
    <scope>NUCLEOTIDE SEQUENCE [LARGE SCALE GENOMIC DNA]</scope>
    <source>
        <strain evidence="2 3">DSM 25527</strain>
    </source>
</reference>